<reference evidence="1 2" key="1">
    <citation type="journal article" date="2015" name="Genome Biol. Evol.">
        <title>Comparative Genomics of a Bacterivorous Green Alga Reveals Evolutionary Causalities and Consequences of Phago-Mixotrophic Mode of Nutrition.</title>
        <authorList>
            <person name="Burns J.A."/>
            <person name="Paasch A."/>
            <person name="Narechania A."/>
            <person name="Kim E."/>
        </authorList>
    </citation>
    <scope>NUCLEOTIDE SEQUENCE [LARGE SCALE GENOMIC DNA]</scope>
    <source>
        <strain evidence="1 2">PLY_AMNH</strain>
    </source>
</reference>
<organism evidence="1 2">
    <name type="scientific">Cymbomonas tetramitiformis</name>
    <dbReference type="NCBI Taxonomy" id="36881"/>
    <lineage>
        <taxon>Eukaryota</taxon>
        <taxon>Viridiplantae</taxon>
        <taxon>Chlorophyta</taxon>
        <taxon>Pyramimonadophyceae</taxon>
        <taxon>Pyramimonadales</taxon>
        <taxon>Pyramimonadaceae</taxon>
        <taxon>Cymbomonas</taxon>
    </lineage>
</organism>
<sequence length="105" mass="12359">MQLYTGQRVWLGQLKAKWEWFSIDASTGIFFSYAQRDIRLSPNCIASEDDVYSDLLSRCQVAEFKRRFKEDRQISVWIEDEQLDKIETLTAVLEAERYAHTTQSS</sequence>
<proteinExistence type="predicted"/>
<evidence type="ECO:0000313" key="1">
    <source>
        <dbReference type="EMBL" id="KAK3282638.1"/>
    </source>
</evidence>
<keyword evidence="2" id="KW-1185">Reference proteome</keyword>
<dbReference type="Proteomes" id="UP001190700">
    <property type="component" value="Unassembled WGS sequence"/>
</dbReference>
<name>A0AAE0GRD7_9CHLO</name>
<protein>
    <submittedName>
        <fullName evidence="1">Uncharacterized protein</fullName>
    </submittedName>
</protein>
<accession>A0AAE0GRD7</accession>
<gene>
    <name evidence="1" type="ORF">CYMTET_9635</name>
</gene>
<dbReference type="AlphaFoldDB" id="A0AAE0GRD7"/>
<comment type="caution">
    <text evidence="1">The sequence shown here is derived from an EMBL/GenBank/DDBJ whole genome shotgun (WGS) entry which is preliminary data.</text>
</comment>
<dbReference type="EMBL" id="LGRX02003216">
    <property type="protein sequence ID" value="KAK3282638.1"/>
    <property type="molecule type" value="Genomic_DNA"/>
</dbReference>
<evidence type="ECO:0000313" key="2">
    <source>
        <dbReference type="Proteomes" id="UP001190700"/>
    </source>
</evidence>